<gene>
    <name evidence="6" type="ORF">FB567DRAFT_455785</name>
</gene>
<accession>A0A8K0VS34</accession>
<comment type="similarity">
    <text evidence="1">Belongs to the sirtuin family. Class I subfamily.</text>
</comment>
<dbReference type="InterPro" id="IPR026591">
    <property type="entry name" value="Sirtuin_cat_small_dom_sf"/>
</dbReference>
<dbReference type="SUPFAM" id="SSF52467">
    <property type="entry name" value="DHS-like NAD/FAD-binding domain"/>
    <property type="match status" value="1"/>
</dbReference>
<dbReference type="InterPro" id="IPR003000">
    <property type="entry name" value="Sirtuin"/>
</dbReference>
<keyword evidence="7" id="KW-1185">Reference proteome</keyword>
<evidence type="ECO:0000259" key="5">
    <source>
        <dbReference type="PROSITE" id="PS50305"/>
    </source>
</evidence>
<feature type="non-terminal residue" evidence="6">
    <location>
        <position position="1"/>
    </location>
</feature>
<keyword evidence="3" id="KW-0520">NAD</keyword>
<name>A0A8K0VS34_9PLEO</name>
<dbReference type="Pfam" id="PF02146">
    <property type="entry name" value="SIR2"/>
    <property type="match status" value="1"/>
</dbReference>
<dbReference type="GO" id="GO:0046872">
    <property type="term" value="F:metal ion binding"/>
    <property type="evidence" value="ECO:0007669"/>
    <property type="project" value="UniProtKB-KW"/>
</dbReference>
<dbReference type="GO" id="GO:0000122">
    <property type="term" value="P:negative regulation of transcription by RNA polymerase II"/>
    <property type="evidence" value="ECO:0007669"/>
    <property type="project" value="TreeGrafter"/>
</dbReference>
<feature type="binding site" evidence="4">
    <location>
        <position position="167"/>
    </location>
    <ligand>
        <name>Zn(2+)</name>
        <dbReference type="ChEBI" id="CHEBI:29105"/>
    </ligand>
</feature>
<dbReference type="Gene3D" id="3.40.50.1220">
    <property type="entry name" value="TPP-binding domain"/>
    <property type="match status" value="1"/>
</dbReference>
<evidence type="ECO:0000256" key="4">
    <source>
        <dbReference type="PROSITE-ProRule" id="PRU00236"/>
    </source>
</evidence>
<dbReference type="PANTHER" id="PTHR11085">
    <property type="entry name" value="NAD-DEPENDENT PROTEIN DEACYLASE SIRTUIN-5, MITOCHONDRIAL-RELATED"/>
    <property type="match status" value="1"/>
</dbReference>
<feature type="active site" description="Proton acceptor" evidence="4">
    <location>
        <position position="136"/>
    </location>
</feature>
<reference evidence="6" key="1">
    <citation type="journal article" date="2021" name="Nat. Commun.">
        <title>Genetic determinants of endophytism in the Arabidopsis root mycobiome.</title>
        <authorList>
            <person name="Mesny F."/>
            <person name="Miyauchi S."/>
            <person name="Thiergart T."/>
            <person name="Pickel B."/>
            <person name="Atanasova L."/>
            <person name="Karlsson M."/>
            <person name="Huettel B."/>
            <person name="Barry K.W."/>
            <person name="Haridas S."/>
            <person name="Chen C."/>
            <person name="Bauer D."/>
            <person name="Andreopoulos W."/>
            <person name="Pangilinan J."/>
            <person name="LaButti K."/>
            <person name="Riley R."/>
            <person name="Lipzen A."/>
            <person name="Clum A."/>
            <person name="Drula E."/>
            <person name="Henrissat B."/>
            <person name="Kohler A."/>
            <person name="Grigoriev I.V."/>
            <person name="Martin F.M."/>
            <person name="Hacquard S."/>
        </authorList>
    </citation>
    <scope>NUCLEOTIDE SEQUENCE</scope>
    <source>
        <strain evidence="6">MPI-SDFR-AT-0120</strain>
    </source>
</reference>
<feature type="domain" description="Deacetylase sirtuin-type" evidence="5">
    <location>
        <begin position="1"/>
        <end position="269"/>
    </location>
</feature>
<feature type="binding site" evidence="4">
    <location>
        <position position="147"/>
    </location>
    <ligand>
        <name>Zn(2+)</name>
        <dbReference type="ChEBI" id="CHEBI:29105"/>
    </ligand>
</feature>
<dbReference type="InterPro" id="IPR026590">
    <property type="entry name" value="Ssirtuin_cat_dom"/>
</dbReference>
<keyword evidence="2" id="KW-0808">Transferase</keyword>
<dbReference type="Proteomes" id="UP000813461">
    <property type="component" value="Unassembled WGS sequence"/>
</dbReference>
<protein>
    <submittedName>
        <fullName evidence="6">DHS-like NAD/FAD-binding domain-containing protein</fullName>
    </submittedName>
</protein>
<dbReference type="AlphaFoldDB" id="A0A8K0VS34"/>
<dbReference type="InterPro" id="IPR050134">
    <property type="entry name" value="NAD-dep_sirtuin_deacylases"/>
</dbReference>
<dbReference type="PROSITE" id="PS50305">
    <property type="entry name" value="SIRTUIN"/>
    <property type="match status" value="1"/>
</dbReference>
<dbReference type="InterPro" id="IPR029035">
    <property type="entry name" value="DHS-like_NAD/FAD-binding_dom"/>
</dbReference>
<dbReference type="GO" id="GO:0017136">
    <property type="term" value="F:histone deacetylase activity, NAD-dependent"/>
    <property type="evidence" value="ECO:0007669"/>
    <property type="project" value="TreeGrafter"/>
</dbReference>
<evidence type="ECO:0000256" key="1">
    <source>
        <dbReference type="ARBA" id="ARBA00006924"/>
    </source>
</evidence>
<feature type="binding site" evidence="4">
    <location>
        <position position="144"/>
    </location>
    <ligand>
        <name>Zn(2+)</name>
        <dbReference type="ChEBI" id="CHEBI:29105"/>
    </ligand>
</feature>
<proteinExistence type="inferred from homology"/>
<keyword evidence="4" id="KW-0862">Zinc</keyword>
<evidence type="ECO:0000256" key="3">
    <source>
        <dbReference type="ARBA" id="ARBA00023027"/>
    </source>
</evidence>
<evidence type="ECO:0000256" key="2">
    <source>
        <dbReference type="ARBA" id="ARBA00022679"/>
    </source>
</evidence>
<feature type="binding site" evidence="4">
    <location>
        <position position="188"/>
    </location>
    <ligand>
        <name>Zn(2+)</name>
        <dbReference type="ChEBI" id="CHEBI:29105"/>
    </ligand>
</feature>
<dbReference type="OrthoDB" id="2919105at2759"/>
<dbReference type="GO" id="GO:0005634">
    <property type="term" value="C:nucleus"/>
    <property type="evidence" value="ECO:0007669"/>
    <property type="project" value="TreeGrafter"/>
</dbReference>
<dbReference type="PANTHER" id="PTHR11085:SF15">
    <property type="entry name" value="NAD-DEPENDENT HISTONE DEACETYLASE HST4"/>
    <property type="match status" value="1"/>
</dbReference>
<keyword evidence="4" id="KW-0479">Metal-binding</keyword>
<evidence type="ECO:0000313" key="7">
    <source>
        <dbReference type="Proteomes" id="UP000813461"/>
    </source>
</evidence>
<dbReference type="GO" id="GO:1990414">
    <property type="term" value="P:replication-born double-strand break repair via sister chromatid exchange"/>
    <property type="evidence" value="ECO:0007669"/>
    <property type="project" value="TreeGrafter"/>
</dbReference>
<dbReference type="GO" id="GO:0070403">
    <property type="term" value="F:NAD+ binding"/>
    <property type="evidence" value="ECO:0007669"/>
    <property type="project" value="InterPro"/>
</dbReference>
<dbReference type="Gene3D" id="3.30.1600.10">
    <property type="entry name" value="SIR2/SIRT2 'Small Domain"/>
    <property type="match status" value="1"/>
</dbReference>
<sequence length="269" mass="30370">MDTISQEDVRRAFDDLARSQRIIVIAGAGMGTSRGIPDFRSKTGLFGKSGGKDSFDITQVYQTKASTDRFYKLVQTIHQAPSEEIPSIYKFFKALQDKGCLLRIYQQNIDGLDARILESDVDIPVKPPWKTVIRMHGDVSVAKCDTCHTKYPAFDPMRYSSAEDIPCDACSHHRNVRASSNRRPMRACAYQVGKLLPWVVMYNEHNPDLEAISNCSIHDLKARPDAIIVIGTTLRIQATHTLARVLCLTARRRKLPTFWISNEMPAKKD</sequence>
<dbReference type="GO" id="GO:0031934">
    <property type="term" value="C:mating-type region heterochromatin"/>
    <property type="evidence" value="ECO:0007669"/>
    <property type="project" value="TreeGrafter"/>
</dbReference>
<organism evidence="6 7">
    <name type="scientific">Paraphoma chrysanthemicola</name>
    <dbReference type="NCBI Taxonomy" id="798071"/>
    <lineage>
        <taxon>Eukaryota</taxon>
        <taxon>Fungi</taxon>
        <taxon>Dikarya</taxon>
        <taxon>Ascomycota</taxon>
        <taxon>Pezizomycotina</taxon>
        <taxon>Dothideomycetes</taxon>
        <taxon>Pleosporomycetidae</taxon>
        <taxon>Pleosporales</taxon>
        <taxon>Pleosporineae</taxon>
        <taxon>Phaeosphaeriaceae</taxon>
        <taxon>Paraphoma</taxon>
    </lineage>
</organism>
<dbReference type="EMBL" id="JAGMVJ010000026">
    <property type="protein sequence ID" value="KAH7070818.1"/>
    <property type="molecule type" value="Genomic_DNA"/>
</dbReference>
<evidence type="ECO:0000313" key="6">
    <source>
        <dbReference type="EMBL" id="KAH7070818.1"/>
    </source>
</evidence>
<dbReference type="GO" id="GO:0006282">
    <property type="term" value="P:regulation of DNA repair"/>
    <property type="evidence" value="ECO:0007669"/>
    <property type="project" value="TreeGrafter"/>
</dbReference>
<dbReference type="GO" id="GO:0031508">
    <property type="term" value="P:pericentric heterochromatin formation"/>
    <property type="evidence" value="ECO:0007669"/>
    <property type="project" value="TreeGrafter"/>
</dbReference>
<comment type="caution">
    <text evidence="6">The sequence shown here is derived from an EMBL/GenBank/DDBJ whole genome shotgun (WGS) entry which is preliminary data.</text>
</comment>